<reference evidence="2 3" key="1">
    <citation type="submission" date="2024-02" db="EMBL/GenBank/DDBJ databases">
        <title>Roseibium algae sp. nov., isolated from marine alga (Grateloupia sp.), showing potential in myo-inositol conversion.</title>
        <authorList>
            <person name="Wang Y."/>
        </authorList>
    </citation>
    <scope>NUCLEOTIDE SEQUENCE [LARGE SCALE GENOMIC DNA]</scope>
    <source>
        <strain evidence="2 3">H3510</strain>
    </source>
</reference>
<sequence>MDDAQTFKKALADIVMSAVLVPGCPGQEYVSTQVLDQARFLLDSEDLTRSAERSRSKGNQSPSKDDRR</sequence>
<name>A0ABU8TJZ9_9HYPH</name>
<protein>
    <submittedName>
        <fullName evidence="2">Uncharacterized protein</fullName>
    </submittedName>
</protein>
<keyword evidence="3" id="KW-1185">Reference proteome</keyword>
<dbReference type="RefSeq" id="WP_340274232.1">
    <property type="nucleotide sequence ID" value="NZ_JBAKIA010000005.1"/>
</dbReference>
<gene>
    <name evidence="2" type="ORF">V6575_10330</name>
</gene>
<feature type="region of interest" description="Disordered" evidence="1">
    <location>
        <begin position="46"/>
        <end position="68"/>
    </location>
</feature>
<proteinExistence type="predicted"/>
<accession>A0ABU8TJZ9</accession>
<evidence type="ECO:0000313" key="3">
    <source>
        <dbReference type="Proteomes" id="UP001385499"/>
    </source>
</evidence>
<evidence type="ECO:0000313" key="2">
    <source>
        <dbReference type="EMBL" id="MEJ8474486.1"/>
    </source>
</evidence>
<feature type="compositionally biased region" description="Basic and acidic residues" evidence="1">
    <location>
        <begin position="46"/>
        <end position="55"/>
    </location>
</feature>
<comment type="caution">
    <text evidence="2">The sequence shown here is derived from an EMBL/GenBank/DDBJ whole genome shotgun (WGS) entry which is preliminary data.</text>
</comment>
<dbReference type="Proteomes" id="UP001385499">
    <property type="component" value="Unassembled WGS sequence"/>
</dbReference>
<dbReference type="EMBL" id="JBAKIA010000005">
    <property type="protein sequence ID" value="MEJ8474486.1"/>
    <property type="molecule type" value="Genomic_DNA"/>
</dbReference>
<evidence type="ECO:0000256" key="1">
    <source>
        <dbReference type="SAM" id="MobiDB-lite"/>
    </source>
</evidence>
<organism evidence="2 3">
    <name type="scientific">Roseibium algae</name>
    <dbReference type="NCBI Taxonomy" id="3123038"/>
    <lineage>
        <taxon>Bacteria</taxon>
        <taxon>Pseudomonadati</taxon>
        <taxon>Pseudomonadota</taxon>
        <taxon>Alphaproteobacteria</taxon>
        <taxon>Hyphomicrobiales</taxon>
        <taxon>Stappiaceae</taxon>
        <taxon>Roseibium</taxon>
    </lineage>
</organism>